<accession>A0A4P9UKM5</accession>
<keyword evidence="3 5" id="KW-1133">Transmembrane helix</keyword>
<evidence type="ECO:0000313" key="7">
    <source>
        <dbReference type="EMBL" id="QCW81617.1"/>
    </source>
</evidence>
<organism evidence="7 8">
    <name type="scientific">Methylotuvimicrobium buryatense</name>
    <name type="common">Methylomicrobium buryatense</name>
    <dbReference type="NCBI Taxonomy" id="95641"/>
    <lineage>
        <taxon>Bacteria</taxon>
        <taxon>Pseudomonadati</taxon>
        <taxon>Pseudomonadota</taxon>
        <taxon>Gammaproteobacteria</taxon>
        <taxon>Methylococcales</taxon>
        <taxon>Methylococcaceae</taxon>
        <taxon>Methylotuvimicrobium</taxon>
    </lineage>
</organism>
<dbReference type="AlphaFoldDB" id="A0A4P9UKM5"/>
<keyword evidence="4 5" id="KW-0472">Membrane</keyword>
<dbReference type="STRING" id="675511.GCA_000341735_02081"/>
<dbReference type="EMBL" id="CP035467">
    <property type="protein sequence ID" value="QCW81617.1"/>
    <property type="molecule type" value="Genomic_DNA"/>
</dbReference>
<dbReference type="RefSeq" id="WP_017840614.1">
    <property type="nucleotide sequence ID" value="NZ_CP035467.1"/>
</dbReference>
<dbReference type="KEGG" id="mbur:EQU24_04660"/>
<evidence type="ECO:0000256" key="4">
    <source>
        <dbReference type="ARBA" id="ARBA00023136"/>
    </source>
</evidence>
<evidence type="ECO:0000256" key="1">
    <source>
        <dbReference type="ARBA" id="ARBA00004141"/>
    </source>
</evidence>
<dbReference type="Pfam" id="PF01926">
    <property type="entry name" value="MMR_HSR1"/>
    <property type="match status" value="1"/>
</dbReference>
<gene>
    <name evidence="7" type="ORF">EQU24_04660</name>
</gene>
<keyword evidence="2 5" id="KW-0812">Transmembrane</keyword>
<keyword evidence="8" id="KW-1185">Reference proteome</keyword>
<dbReference type="InterPro" id="IPR027417">
    <property type="entry name" value="P-loop_NTPase"/>
</dbReference>
<reference evidence="8" key="1">
    <citation type="journal article" date="2019" name="J. Bacteriol.">
        <title>A Mutagenic Screen Identifies a TonB-Dependent Receptor Required for the Lanthanide Metal Switch in the Type I Methanotroph 'Methylotuvimicrobium buryatense' 5GB1C.</title>
        <authorList>
            <person name="Groom J.D."/>
            <person name="Ford S.M."/>
            <person name="Pesesky M.W."/>
            <person name="Lidstrom M.E."/>
        </authorList>
    </citation>
    <scope>NUCLEOTIDE SEQUENCE [LARGE SCALE GENOMIC DNA]</scope>
    <source>
        <strain evidence="8">5GB1C</strain>
    </source>
</reference>
<dbReference type="Pfam" id="PF05128">
    <property type="entry name" value="DUF697"/>
    <property type="match status" value="1"/>
</dbReference>
<evidence type="ECO:0000256" key="2">
    <source>
        <dbReference type="ARBA" id="ARBA00022692"/>
    </source>
</evidence>
<dbReference type="CDD" id="cd00882">
    <property type="entry name" value="Ras_like_GTPase"/>
    <property type="match status" value="1"/>
</dbReference>
<protein>
    <submittedName>
        <fullName evidence="7">DUF697 domain-containing protein</fullName>
    </submittedName>
</protein>
<dbReference type="GO" id="GO:0005525">
    <property type="term" value="F:GTP binding"/>
    <property type="evidence" value="ECO:0007669"/>
    <property type="project" value="InterPro"/>
</dbReference>
<dbReference type="Gene3D" id="3.40.50.300">
    <property type="entry name" value="P-loop containing nucleotide triphosphate hydrolases"/>
    <property type="match status" value="1"/>
</dbReference>
<name>A0A4P9UKM5_METBY</name>
<sequence length="405" mass="44717">MPGLSNPFANWKNWIEQIFDPQIPDALLQEKLQEIRLRLPPPVFWLLGKTQSGKSSMIRVLTGSTSAEIGNGFRPCTRTAMLFDFPDPETAFVRFLDTRGLSEAGYDPSEDMHWCESQAHLLIVVIKAMDHQQQGVVKAVRQIHQTHPRWPIIVVQSALHEGYPNPAMPHIHPYPFSDGKIAGSIPPDLRTSLLKQRDTFAGIDAVFVPIDFTLPEDGFEPVDYGAEALWQALEEALPLGLRDMLEQHQQIGMIGDVYRRAAHPHIISYSLSAGIAAAIPVPAASIATVIAIQAKLFHSIANVYGLELSKQSLSEIGSAIGIGVMAGMGGRELLKLIPFYGQTVALGVSGLYTAAVTYALGQTLCFYFTQTKRGKALTPEALREVFKTEFARGREMLRETMKREG</sequence>
<evidence type="ECO:0000313" key="8">
    <source>
        <dbReference type="Proteomes" id="UP000305881"/>
    </source>
</evidence>
<feature type="domain" description="G" evidence="6">
    <location>
        <begin position="46"/>
        <end position="154"/>
    </location>
</feature>
<dbReference type="OrthoDB" id="417988at2"/>
<feature type="transmembrane region" description="Helical" evidence="5">
    <location>
        <begin position="350"/>
        <end position="369"/>
    </location>
</feature>
<evidence type="ECO:0000256" key="3">
    <source>
        <dbReference type="ARBA" id="ARBA00022989"/>
    </source>
</evidence>
<dbReference type="SUPFAM" id="SSF52540">
    <property type="entry name" value="P-loop containing nucleoside triphosphate hydrolases"/>
    <property type="match status" value="1"/>
</dbReference>
<dbReference type="InterPro" id="IPR021147">
    <property type="entry name" value="DUF697"/>
</dbReference>
<evidence type="ECO:0000256" key="5">
    <source>
        <dbReference type="SAM" id="Phobius"/>
    </source>
</evidence>
<evidence type="ECO:0000259" key="6">
    <source>
        <dbReference type="Pfam" id="PF01926"/>
    </source>
</evidence>
<dbReference type="Proteomes" id="UP000305881">
    <property type="component" value="Chromosome"/>
</dbReference>
<dbReference type="GO" id="GO:0016020">
    <property type="term" value="C:membrane"/>
    <property type="evidence" value="ECO:0007669"/>
    <property type="project" value="UniProtKB-SubCell"/>
</dbReference>
<comment type="subcellular location">
    <subcellularLocation>
        <location evidence="1">Membrane</location>
        <topology evidence="1">Multi-pass membrane protein</topology>
    </subcellularLocation>
</comment>
<dbReference type="InterPro" id="IPR006073">
    <property type="entry name" value="GTP-bd"/>
</dbReference>
<proteinExistence type="predicted"/>